<evidence type="ECO:0000313" key="6">
    <source>
        <dbReference type="Proteomes" id="UP000307440"/>
    </source>
</evidence>
<keyword evidence="6" id="KW-1185">Reference proteome</keyword>
<feature type="transmembrane region" description="Helical" evidence="3">
    <location>
        <begin position="201"/>
        <end position="226"/>
    </location>
</feature>
<evidence type="ECO:0000256" key="3">
    <source>
        <dbReference type="SAM" id="Phobius"/>
    </source>
</evidence>
<feature type="transmembrane region" description="Helical" evidence="3">
    <location>
        <begin position="42"/>
        <end position="60"/>
    </location>
</feature>
<dbReference type="PANTHER" id="PTHR11360">
    <property type="entry name" value="MONOCARBOXYLATE TRANSPORTER"/>
    <property type="match status" value="1"/>
</dbReference>
<comment type="subcellular location">
    <subcellularLocation>
        <location evidence="1">Membrane</location>
        <topology evidence="1">Multi-pass membrane protein</topology>
    </subcellularLocation>
</comment>
<dbReference type="Proteomes" id="UP000307440">
    <property type="component" value="Unassembled WGS sequence"/>
</dbReference>
<dbReference type="InterPro" id="IPR036259">
    <property type="entry name" value="MFS_trans_sf"/>
</dbReference>
<accession>A0A5C3KFM7</accession>
<comment type="similarity">
    <text evidence="2">Belongs to the major facilitator superfamily. Monocarboxylate porter (TC 2.A.1.13) family.</text>
</comment>
<dbReference type="PANTHER" id="PTHR11360:SF234">
    <property type="entry name" value="MFS-TYPE TRANSPORTER DBAD-RELATED"/>
    <property type="match status" value="1"/>
</dbReference>
<protein>
    <submittedName>
        <fullName evidence="5">MFS general substrate transporter</fullName>
    </submittedName>
</protein>
<feature type="transmembrane region" description="Helical" evidence="3">
    <location>
        <begin position="293"/>
        <end position="316"/>
    </location>
</feature>
<dbReference type="AlphaFoldDB" id="A0A5C3KFM7"/>
<dbReference type="PROSITE" id="PS50850">
    <property type="entry name" value="MFS"/>
    <property type="match status" value="1"/>
</dbReference>
<evidence type="ECO:0000259" key="4">
    <source>
        <dbReference type="PROSITE" id="PS50850"/>
    </source>
</evidence>
<dbReference type="InterPro" id="IPR020846">
    <property type="entry name" value="MFS_dom"/>
</dbReference>
<keyword evidence="3" id="KW-0472">Membrane</keyword>
<keyword evidence="3" id="KW-1133">Transmembrane helix</keyword>
<organism evidence="5 6">
    <name type="scientific">Coprinopsis marcescibilis</name>
    <name type="common">Agaric fungus</name>
    <name type="synonym">Psathyrella marcescibilis</name>
    <dbReference type="NCBI Taxonomy" id="230819"/>
    <lineage>
        <taxon>Eukaryota</taxon>
        <taxon>Fungi</taxon>
        <taxon>Dikarya</taxon>
        <taxon>Basidiomycota</taxon>
        <taxon>Agaricomycotina</taxon>
        <taxon>Agaricomycetes</taxon>
        <taxon>Agaricomycetidae</taxon>
        <taxon>Agaricales</taxon>
        <taxon>Agaricineae</taxon>
        <taxon>Psathyrellaceae</taxon>
        <taxon>Coprinopsis</taxon>
    </lineage>
</organism>
<feature type="transmembrane region" description="Helical" evidence="3">
    <location>
        <begin position="160"/>
        <end position="180"/>
    </location>
</feature>
<feature type="transmembrane region" description="Helical" evidence="3">
    <location>
        <begin position="359"/>
        <end position="381"/>
    </location>
</feature>
<gene>
    <name evidence="5" type="ORF">FA15DRAFT_234669</name>
</gene>
<sequence>MPILTPFGGRCNCFRFGYVNSWGIFQGYYQQTLLSHEPASNIAWIGSIQYALIFVPGLVIGRLFDLGYFKSIFSLFSVLLIGATFLIPLCTQYWHFLLCQGFAVGLACGCLFAPTPAVVAHWFRHRRGVAMGIMAVGSSLGGLVMPIVAKSMLPTVGFAWTMRTFGFIFIGTLGCANILLKRRLPPRNMPGGLFNWGVFKSAAFSIYSLSGLVTFLGIYTVLTYLTVGAVQIGIDAEFSFYFISIANGASLFGRISAGLLCDIIGPMNVMIPFTVAAGVLTYAWPYAQSLGSLMAVAIIYGFASGTYVALLTNPIMDIGGTGDVGRRIGMYTNVLAIGAVVGPPISGAIYSASGGFKLVGYYAGTAILVGIGLMCVARHLVLRRLIGKL</sequence>
<dbReference type="InterPro" id="IPR011701">
    <property type="entry name" value="MFS"/>
</dbReference>
<feature type="domain" description="Major facilitator superfamily (MFS) profile" evidence="4">
    <location>
        <begin position="203"/>
        <end position="389"/>
    </location>
</feature>
<dbReference type="InterPro" id="IPR050327">
    <property type="entry name" value="Proton-linked_MCT"/>
</dbReference>
<proteinExistence type="inferred from homology"/>
<dbReference type="GO" id="GO:0022857">
    <property type="term" value="F:transmembrane transporter activity"/>
    <property type="evidence" value="ECO:0007669"/>
    <property type="project" value="InterPro"/>
</dbReference>
<feature type="transmembrane region" description="Helical" evidence="3">
    <location>
        <begin position="129"/>
        <end position="148"/>
    </location>
</feature>
<feature type="transmembrane region" description="Helical" evidence="3">
    <location>
        <begin position="72"/>
        <end position="96"/>
    </location>
</feature>
<keyword evidence="3" id="KW-0812">Transmembrane</keyword>
<feature type="transmembrane region" description="Helical" evidence="3">
    <location>
        <begin position="238"/>
        <end position="257"/>
    </location>
</feature>
<feature type="transmembrane region" description="Helical" evidence="3">
    <location>
        <begin position="328"/>
        <end position="353"/>
    </location>
</feature>
<evidence type="ECO:0000313" key="5">
    <source>
        <dbReference type="EMBL" id="TFK18870.1"/>
    </source>
</evidence>
<dbReference type="GO" id="GO:0016020">
    <property type="term" value="C:membrane"/>
    <property type="evidence" value="ECO:0007669"/>
    <property type="project" value="UniProtKB-SubCell"/>
</dbReference>
<dbReference type="Gene3D" id="1.20.1250.20">
    <property type="entry name" value="MFS general substrate transporter like domains"/>
    <property type="match status" value="2"/>
</dbReference>
<evidence type="ECO:0000256" key="2">
    <source>
        <dbReference type="ARBA" id="ARBA00006727"/>
    </source>
</evidence>
<dbReference type="EMBL" id="ML210373">
    <property type="protein sequence ID" value="TFK18870.1"/>
    <property type="molecule type" value="Genomic_DNA"/>
</dbReference>
<dbReference type="OrthoDB" id="6509908at2759"/>
<dbReference type="Pfam" id="PF07690">
    <property type="entry name" value="MFS_1"/>
    <property type="match status" value="1"/>
</dbReference>
<reference evidence="5 6" key="1">
    <citation type="journal article" date="2019" name="Nat. Ecol. Evol.">
        <title>Megaphylogeny resolves global patterns of mushroom evolution.</title>
        <authorList>
            <person name="Varga T."/>
            <person name="Krizsan K."/>
            <person name="Foldi C."/>
            <person name="Dima B."/>
            <person name="Sanchez-Garcia M."/>
            <person name="Sanchez-Ramirez S."/>
            <person name="Szollosi G.J."/>
            <person name="Szarkandi J.G."/>
            <person name="Papp V."/>
            <person name="Albert L."/>
            <person name="Andreopoulos W."/>
            <person name="Angelini C."/>
            <person name="Antonin V."/>
            <person name="Barry K.W."/>
            <person name="Bougher N.L."/>
            <person name="Buchanan P."/>
            <person name="Buyck B."/>
            <person name="Bense V."/>
            <person name="Catcheside P."/>
            <person name="Chovatia M."/>
            <person name="Cooper J."/>
            <person name="Damon W."/>
            <person name="Desjardin D."/>
            <person name="Finy P."/>
            <person name="Geml J."/>
            <person name="Haridas S."/>
            <person name="Hughes K."/>
            <person name="Justo A."/>
            <person name="Karasinski D."/>
            <person name="Kautmanova I."/>
            <person name="Kiss B."/>
            <person name="Kocsube S."/>
            <person name="Kotiranta H."/>
            <person name="LaButti K.M."/>
            <person name="Lechner B.E."/>
            <person name="Liimatainen K."/>
            <person name="Lipzen A."/>
            <person name="Lukacs Z."/>
            <person name="Mihaltcheva S."/>
            <person name="Morgado L.N."/>
            <person name="Niskanen T."/>
            <person name="Noordeloos M.E."/>
            <person name="Ohm R.A."/>
            <person name="Ortiz-Santana B."/>
            <person name="Ovrebo C."/>
            <person name="Racz N."/>
            <person name="Riley R."/>
            <person name="Savchenko A."/>
            <person name="Shiryaev A."/>
            <person name="Soop K."/>
            <person name="Spirin V."/>
            <person name="Szebenyi C."/>
            <person name="Tomsovsky M."/>
            <person name="Tulloss R.E."/>
            <person name="Uehling J."/>
            <person name="Grigoriev I.V."/>
            <person name="Vagvolgyi C."/>
            <person name="Papp T."/>
            <person name="Martin F.M."/>
            <person name="Miettinen O."/>
            <person name="Hibbett D.S."/>
            <person name="Nagy L.G."/>
        </authorList>
    </citation>
    <scope>NUCLEOTIDE SEQUENCE [LARGE SCALE GENOMIC DNA]</scope>
    <source>
        <strain evidence="5 6">CBS 121175</strain>
    </source>
</reference>
<feature type="transmembrane region" description="Helical" evidence="3">
    <location>
        <begin position="269"/>
        <end position="287"/>
    </location>
</feature>
<feature type="transmembrane region" description="Helical" evidence="3">
    <location>
        <begin position="102"/>
        <end position="122"/>
    </location>
</feature>
<evidence type="ECO:0000256" key="1">
    <source>
        <dbReference type="ARBA" id="ARBA00004141"/>
    </source>
</evidence>
<name>A0A5C3KFM7_COPMA</name>
<dbReference type="SUPFAM" id="SSF103473">
    <property type="entry name" value="MFS general substrate transporter"/>
    <property type="match status" value="1"/>
</dbReference>